<feature type="signal peptide" evidence="3">
    <location>
        <begin position="1"/>
        <end position="27"/>
    </location>
</feature>
<dbReference type="Gene3D" id="2.40.40.10">
    <property type="entry name" value="RlpA-like domain"/>
    <property type="match status" value="1"/>
</dbReference>
<dbReference type="InterPro" id="IPR009009">
    <property type="entry name" value="RlpA-like_DPBB"/>
</dbReference>
<dbReference type="STRING" id="980561.A1359_05150"/>
<evidence type="ECO:0000256" key="4">
    <source>
        <dbReference type="RuleBase" id="RU003495"/>
    </source>
</evidence>
<keyword evidence="1 3" id="KW-0456">Lyase</keyword>
<sequence precursor="true">MKQRKSRWLVKTMLSVSLMSFCSISLAKVEKQKNEQTSDGGIASFYSDKLHGRATTSGETYDKYELTAAHKSLPMGTRLLVTNLKNNRSVIVKVNDRLQRPNKHIIDLSKKAAKELGFVHAGLTKVKIEILDIT</sequence>
<protein>
    <recommendedName>
        <fullName evidence="3">Endolytic peptidoglycan transglycosylase RlpA</fullName>
        <ecNumber evidence="3">4.2.2.-</ecNumber>
    </recommendedName>
</protein>
<dbReference type="OrthoDB" id="9779128at2"/>
<keyword evidence="7" id="KW-1185">Reference proteome</keyword>
<dbReference type="AlphaFoldDB" id="A0A177NJN7"/>
<dbReference type="CDD" id="cd22268">
    <property type="entry name" value="DPBB_RlpA-like"/>
    <property type="match status" value="1"/>
</dbReference>
<evidence type="ECO:0000313" key="7">
    <source>
        <dbReference type="Proteomes" id="UP000078476"/>
    </source>
</evidence>
<comment type="similarity">
    <text evidence="3 4">Belongs to the RlpA family.</text>
</comment>
<evidence type="ECO:0000256" key="3">
    <source>
        <dbReference type="HAMAP-Rule" id="MF_02071"/>
    </source>
</evidence>
<evidence type="ECO:0000256" key="2">
    <source>
        <dbReference type="ARBA" id="ARBA00023316"/>
    </source>
</evidence>
<dbReference type="Pfam" id="PF03330">
    <property type="entry name" value="DPBB_1"/>
    <property type="match status" value="1"/>
</dbReference>
<name>A0A177NJN7_9GAMM</name>
<feature type="domain" description="RlpA-like protein double-psi beta-barrel" evidence="5">
    <location>
        <begin position="40"/>
        <end position="128"/>
    </location>
</feature>
<dbReference type="RefSeq" id="WP_066979429.1">
    <property type="nucleotide sequence ID" value="NZ_LUUI01000082.1"/>
</dbReference>
<dbReference type="InterPro" id="IPR012997">
    <property type="entry name" value="RplA"/>
</dbReference>
<evidence type="ECO:0000259" key="5">
    <source>
        <dbReference type="Pfam" id="PF03330"/>
    </source>
</evidence>
<evidence type="ECO:0000313" key="6">
    <source>
        <dbReference type="EMBL" id="OAI18207.1"/>
    </source>
</evidence>
<keyword evidence="3" id="KW-0732">Signal</keyword>
<dbReference type="GO" id="GO:0071555">
    <property type="term" value="P:cell wall organization"/>
    <property type="evidence" value="ECO:0007669"/>
    <property type="project" value="UniProtKB-KW"/>
</dbReference>
<dbReference type="EC" id="4.2.2.-" evidence="3"/>
<gene>
    <name evidence="3" type="primary">rlpA</name>
    <name evidence="6" type="ORF">A1359_05150</name>
</gene>
<accession>A0A177NJN7</accession>
<dbReference type="Proteomes" id="UP000078476">
    <property type="component" value="Unassembled WGS sequence"/>
</dbReference>
<dbReference type="PANTHER" id="PTHR34183:SF1">
    <property type="entry name" value="ENDOLYTIC PEPTIDOGLYCAN TRANSGLYCOSYLASE RLPA"/>
    <property type="match status" value="1"/>
</dbReference>
<dbReference type="GO" id="GO:0008932">
    <property type="term" value="F:lytic endotransglycosylase activity"/>
    <property type="evidence" value="ECO:0007669"/>
    <property type="project" value="UniProtKB-UniRule"/>
</dbReference>
<dbReference type="InterPro" id="IPR036908">
    <property type="entry name" value="RlpA-like_sf"/>
</dbReference>
<comment type="function">
    <text evidence="3">Lytic transglycosylase with a strong preference for naked glycan strands that lack stem peptides.</text>
</comment>
<dbReference type="GO" id="GO:0000270">
    <property type="term" value="P:peptidoglycan metabolic process"/>
    <property type="evidence" value="ECO:0007669"/>
    <property type="project" value="UniProtKB-UniRule"/>
</dbReference>
<feature type="chain" id="PRO_5009986423" description="Endolytic peptidoglycan transglycosylase RlpA" evidence="3">
    <location>
        <begin position="28"/>
        <end position="134"/>
    </location>
</feature>
<dbReference type="SUPFAM" id="SSF50685">
    <property type="entry name" value="Barwin-like endoglucanases"/>
    <property type="match status" value="1"/>
</dbReference>
<reference evidence="6 7" key="1">
    <citation type="submission" date="2016-03" db="EMBL/GenBank/DDBJ databases">
        <authorList>
            <person name="Ploux O."/>
        </authorList>
    </citation>
    <scope>NUCLEOTIDE SEQUENCE [LARGE SCALE GENOMIC DNA]</scope>
    <source>
        <strain evidence="6 7">R-45370</strain>
    </source>
</reference>
<evidence type="ECO:0000256" key="1">
    <source>
        <dbReference type="ARBA" id="ARBA00023239"/>
    </source>
</evidence>
<dbReference type="HAMAP" id="MF_02071">
    <property type="entry name" value="RlpA"/>
    <property type="match status" value="1"/>
</dbReference>
<dbReference type="PANTHER" id="PTHR34183">
    <property type="entry name" value="ENDOLYTIC PEPTIDOGLYCAN TRANSGLYCOSYLASE RLPA"/>
    <property type="match status" value="1"/>
</dbReference>
<organism evidence="6 7">
    <name type="scientific">Methylomonas lenta</name>
    <dbReference type="NCBI Taxonomy" id="980561"/>
    <lineage>
        <taxon>Bacteria</taxon>
        <taxon>Pseudomonadati</taxon>
        <taxon>Pseudomonadota</taxon>
        <taxon>Gammaproteobacteria</taxon>
        <taxon>Methylococcales</taxon>
        <taxon>Methylococcaceae</taxon>
        <taxon>Methylomonas</taxon>
    </lineage>
</organism>
<keyword evidence="2 3" id="KW-0961">Cell wall biogenesis/degradation</keyword>
<comment type="caution">
    <text evidence="6">The sequence shown here is derived from an EMBL/GenBank/DDBJ whole genome shotgun (WGS) entry which is preliminary data.</text>
</comment>
<dbReference type="NCBIfam" id="TIGR00413">
    <property type="entry name" value="rlpA"/>
    <property type="match status" value="1"/>
</dbReference>
<dbReference type="EMBL" id="LUUI01000082">
    <property type="protein sequence ID" value="OAI18207.1"/>
    <property type="molecule type" value="Genomic_DNA"/>
</dbReference>
<proteinExistence type="inferred from homology"/>
<dbReference type="InterPro" id="IPR034718">
    <property type="entry name" value="RlpA"/>
</dbReference>